<gene>
    <name evidence="2" type="ORF">CLW00_101647</name>
</gene>
<evidence type="ECO:0000256" key="1">
    <source>
        <dbReference type="SAM" id="Phobius"/>
    </source>
</evidence>
<feature type="transmembrane region" description="Helical" evidence="1">
    <location>
        <begin position="151"/>
        <end position="178"/>
    </location>
</feature>
<feature type="transmembrane region" description="Helical" evidence="1">
    <location>
        <begin position="78"/>
        <end position="97"/>
    </location>
</feature>
<proteinExistence type="predicted"/>
<dbReference type="EMBL" id="PVTR01000001">
    <property type="protein sequence ID" value="PRY90971.1"/>
    <property type="molecule type" value="Genomic_DNA"/>
</dbReference>
<evidence type="ECO:0000313" key="3">
    <source>
        <dbReference type="Proteomes" id="UP000238157"/>
    </source>
</evidence>
<feature type="transmembrane region" description="Helical" evidence="1">
    <location>
        <begin position="331"/>
        <end position="352"/>
    </location>
</feature>
<dbReference type="RefSeq" id="WP_106132166.1">
    <property type="nucleotide sequence ID" value="NZ_PVTR01000001.1"/>
</dbReference>
<keyword evidence="1" id="KW-0472">Membrane</keyword>
<feature type="transmembrane region" description="Helical" evidence="1">
    <location>
        <begin position="300"/>
        <end position="319"/>
    </location>
</feature>
<dbReference type="OrthoDB" id="975915at2"/>
<dbReference type="AlphaFoldDB" id="A0A2T0WWA7"/>
<name>A0A2T0WWA7_9BACT</name>
<comment type="caution">
    <text evidence="2">The sequence shown here is derived from an EMBL/GenBank/DDBJ whole genome shotgun (WGS) entry which is preliminary data.</text>
</comment>
<organism evidence="2 3">
    <name type="scientific">Mongoliibacter ruber</name>
    <dbReference type="NCBI Taxonomy" id="1750599"/>
    <lineage>
        <taxon>Bacteria</taxon>
        <taxon>Pseudomonadati</taxon>
        <taxon>Bacteroidota</taxon>
        <taxon>Cytophagia</taxon>
        <taxon>Cytophagales</taxon>
        <taxon>Cyclobacteriaceae</taxon>
        <taxon>Mongoliibacter</taxon>
    </lineage>
</organism>
<feature type="transmembrane region" description="Helical" evidence="1">
    <location>
        <begin position="117"/>
        <end position="139"/>
    </location>
</feature>
<feature type="transmembrane region" description="Helical" evidence="1">
    <location>
        <begin position="267"/>
        <end position="288"/>
    </location>
</feature>
<keyword evidence="1" id="KW-1133">Transmembrane helix</keyword>
<keyword evidence="1" id="KW-0812">Transmembrane</keyword>
<feature type="transmembrane region" description="Helical" evidence="1">
    <location>
        <begin position="184"/>
        <end position="203"/>
    </location>
</feature>
<evidence type="ECO:0000313" key="2">
    <source>
        <dbReference type="EMBL" id="PRY90971.1"/>
    </source>
</evidence>
<keyword evidence="3" id="KW-1185">Reference proteome</keyword>
<reference evidence="2 3" key="1">
    <citation type="submission" date="2018-03" db="EMBL/GenBank/DDBJ databases">
        <title>Genomic Encyclopedia of Archaeal and Bacterial Type Strains, Phase II (KMG-II): from individual species to whole genera.</title>
        <authorList>
            <person name="Goeker M."/>
        </authorList>
    </citation>
    <scope>NUCLEOTIDE SEQUENCE [LARGE SCALE GENOMIC DNA]</scope>
    <source>
        <strain evidence="2 3">DSM 27929</strain>
    </source>
</reference>
<feature type="transmembrane region" description="Helical" evidence="1">
    <location>
        <begin position="9"/>
        <end position="28"/>
    </location>
</feature>
<sequence length="358" mass="41466">MNLSFRHALFAYHLVFTLIFFGYIVNYGGDALGYWTLQADSSQGAETWIEYFGLSTFFIQWLNYIPSKIFQLPFWAGNLIYGMLTAFAWLKLYSYVVKQFPDIPILALKTIFLLPNMHFWTAGVGKESLIWICLVLFFVHMSFDKKSLAIMCLSIVGMFLIRPIYASFLIFILCFWGLMHSPYARKYTYGAITILLGILVLALRQTLLAAHLPDLSWNSLQTYLDFQMQFLGGYQANSYIPMEKYSFSLALFTFYFRPFPWEGDGIWLFMAGVENILGCLLFVTAVVLSLKEKFWDNKYILVYGMLFLILLSILGSQVLNNFGIILRYKSVAMIFLYLWAINTVFSVLKLILAKHFTK</sequence>
<accession>A0A2T0WWA7</accession>
<protein>
    <submittedName>
        <fullName evidence="2">Uncharacterized protein</fullName>
    </submittedName>
</protein>
<dbReference type="Proteomes" id="UP000238157">
    <property type="component" value="Unassembled WGS sequence"/>
</dbReference>